<organism evidence="1">
    <name type="scientific">marine metagenome</name>
    <dbReference type="NCBI Taxonomy" id="408172"/>
    <lineage>
        <taxon>unclassified sequences</taxon>
        <taxon>metagenomes</taxon>
        <taxon>ecological metagenomes</taxon>
    </lineage>
</organism>
<sequence length="174" mass="20041">MKFNSIILFMMFTTLQGQVIFSDTLGIGDNENSVESKTFTFDLNKVPDLLIVQIGAGSLNLHYHYEIYINEKPVNANIQIDDLDNLAIHWFKTEARMHMVANEGGVDADGIFRPQGKLMAYVPNSFLKIGDNALTLKIMDPYARYNDDYFVNHIELIPVFKKENEKLWDFIKKE</sequence>
<protein>
    <submittedName>
        <fullName evidence="1">Uncharacterized protein</fullName>
    </submittedName>
</protein>
<gene>
    <name evidence="1" type="ORF">METZ01_LOCUS246648</name>
</gene>
<accession>A0A382I273</accession>
<evidence type="ECO:0000313" key="1">
    <source>
        <dbReference type="EMBL" id="SVB93794.1"/>
    </source>
</evidence>
<name>A0A382I273_9ZZZZ</name>
<dbReference type="AlphaFoldDB" id="A0A382I273"/>
<dbReference type="EMBL" id="UINC01064792">
    <property type="protein sequence ID" value="SVB93794.1"/>
    <property type="molecule type" value="Genomic_DNA"/>
</dbReference>
<proteinExistence type="predicted"/>
<reference evidence="1" key="1">
    <citation type="submission" date="2018-05" db="EMBL/GenBank/DDBJ databases">
        <authorList>
            <person name="Lanie J.A."/>
            <person name="Ng W.-L."/>
            <person name="Kazmierczak K.M."/>
            <person name="Andrzejewski T.M."/>
            <person name="Davidsen T.M."/>
            <person name="Wayne K.J."/>
            <person name="Tettelin H."/>
            <person name="Glass J.I."/>
            <person name="Rusch D."/>
            <person name="Podicherti R."/>
            <person name="Tsui H.-C.T."/>
            <person name="Winkler M.E."/>
        </authorList>
    </citation>
    <scope>NUCLEOTIDE SEQUENCE</scope>
</reference>